<dbReference type="AlphaFoldDB" id="A0A5A7Q4L2"/>
<feature type="region of interest" description="Disordered" evidence="1">
    <location>
        <begin position="49"/>
        <end position="68"/>
    </location>
</feature>
<name>A0A5A7Q4L2_STRAF</name>
<dbReference type="Proteomes" id="UP000325081">
    <property type="component" value="Unassembled WGS sequence"/>
</dbReference>
<sequence>MHKKQLKTTQFERQSLQIHIPITVGIPTIAPPLHVGIVIQKEGQRQNCPLQAEDRRAQPAGELQYDDGVIFPDVRLEVAQEVRGPGEDEDGDGSLEDGREDGGHHVGTVQPGSTAAGGGGAAEHGSGDGDGVEKDEEGAGEGGDEAEGEGEEGAA</sequence>
<evidence type="ECO:0000313" key="2">
    <source>
        <dbReference type="EMBL" id="GER39792.1"/>
    </source>
</evidence>
<reference evidence="3" key="1">
    <citation type="journal article" date="2019" name="Curr. Biol.">
        <title>Genome Sequence of Striga asiatica Provides Insight into the Evolution of Plant Parasitism.</title>
        <authorList>
            <person name="Yoshida S."/>
            <person name="Kim S."/>
            <person name="Wafula E.K."/>
            <person name="Tanskanen J."/>
            <person name="Kim Y.M."/>
            <person name="Honaas L."/>
            <person name="Yang Z."/>
            <person name="Spallek T."/>
            <person name="Conn C.E."/>
            <person name="Ichihashi Y."/>
            <person name="Cheong K."/>
            <person name="Cui S."/>
            <person name="Der J.P."/>
            <person name="Gundlach H."/>
            <person name="Jiao Y."/>
            <person name="Hori C."/>
            <person name="Ishida J.K."/>
            <person name="Kasahara H."/>
            <person name="Kiba T."/>
            <person name="Kim M.S."/>
            <person name="Koo N."/>
            <person name="Laohavisit A."/>
            <person name="Lee Y.H."/>
            <person name="Lumba S."/>
            <person name="McCourt P."/>
            <person name="Mortimer J.C."/>
            <person name="Mutuku J.M."/>
            <person name="Nomura T."/>
            <person name="Sasaki-Sekimoto Y."/>
            <person name="Seto Y."/>
            <person name="Wang Y."/>
            <person name="Wakatake T."/>
            <person name="Sakakibara H."/>
            <person name="Demura T."/>
            <person name="Yamaguchi S."/>
            <person name="Yoneyama K."/>
            <person name="Manabe R.I."/>
            <person name="Nelson D.C."/>
            <person name="Schulman A.H."/>
            <person name="Timko M.P."/>
            <person name="dePamphilis C.W."/>
            <person name="Choi D."/>
            <person name="Shirasu K."/>
        </authorList>
    </citation>
    <scope>NUCLEOTIDE SEQUENCE [LARGE SCALE GENOMIC DNA]</scope>
    <source>
        <strain evidence="3">cv. UVA1</strain>
    </source>
</reference>
<accession>A0A5A7Q4L2</accession>
<organism evidence="2 3">
    <name type="scientific">Striga asiatica</name>
    <name type="common">Asiatic witchweed</name>
    <name type="synonym">Buchnera asiatica</name>
    <dbReference type="NCBI Taxonomy" id="4170"/>
    <lineage>
        <taxon>Eukaryota</taxon>
        <taxon>Viridiplantae</taxon>
        <taxon>Streptophyta</taxon>
        <taxon>Embryophyta</taxon>
        <taxon>Tracheophyta</taxon>
        <taxon>Spermatophyta</taxon>
        <taxon>Magnoliopsida</taxon>
        <taxon>eudicotyledons</taxon>
        <taxon>Gunneridae</taxon>
        <taxon>Pentapetalae</taxon>
        <taxon>asterids</taxon>
        <taxon>lamiids</taxon>
        <taxon>Lamiales</taxon>
        <taxon>Orobanchaceae</taxon>
        <taxon>Buchnereae</taxon>
        <taxon>Striga</taxon>
    </lineage>
</organism>
<evidence type="ECO:0000256" key="1">
    <source>
        <dbReference type="SAM" id="MobiDB-lite"/>
    </source>
</evidence>
<feature type="region of interest" description="Disordered" evidence="1">
    <location>
        <begin position="78"/>
        <end position="155"/>
    </location>
</feature>
<evidence type="ECO:0000313" key="3">
    <source>
        <dbReference type="Proteomes" id="UP000325081"/>
    </source>
</evidence>
<feature type="compositionally biased region" description="Acidic residues" evidence="1">
    <location>
        <begin position="133"/>
        <end position="155"/>
    </location>
</feature>
<dbReference type="EMBL" id="BKCP01005738">
    <property type="protein sequence ID" value="GER39792.1"/>
    <property type="molecule type" value="Genomic_DNA"/>
</dbReference>
<gene>
    <name evidence="2" type="ORF">STAS_16444</name>
</gene>
<proteinExistence type="predicted"/>
<keyword evidence="3" id="KW-1185">Reference proteome</keyword>
<protein>
    <submittedName>
        <fullName evidence="2">Sphingomyelin phosphodiesterase 3</fullName>
    </submittedName>
</protein>
<comment type="caution">
    <text evidence="2">The sequence shown here is derived from an EMBL/GenBank/DDBJ whole genome shotgun (WGS) entry which is preliminary data.</text>
</comment>